<name>A0A510K3K9_9FUSO</name>
<evidence type="ECO:0000313" key="3">
    <source>
        <dbReference type="Proteomes" id="UP000422644"/>
    </source>
</evidence>
<dbReference type="Proteomes" id="UP000422644">
    <property type="component" value="Chromosome"/>
</dbReference>
<accession>A0A510K3K9</accession>
<keyword evidence="3" id="KW-1185">Reference proteome</keyword>
<dbReference type="OrthoDB" id="95027at2"/>
<evidence type="ECO:0000256" key="1">
    <source>
        <dbReference type="SAM" id="SignalP"/>
    </source>
</evidence>
<organism evidence="2 3">
    <name type="scientific">Leptotrichia trevisanii</name>
    <dbReference type="NCBI Taxonomy" id="109328"/>
    <lineage>
        <taxon>Bacteria</taxon>
        <taxon>Fusobacteriati</taxon>
        <taxon>Fusobacteriota</taxon>
        <taxon>Fusobacteriia</taxon>
        <taxon>Fusobacteriales</taxon>
        <taxon>Leptotrichiaceae</taxon>
        <taxon>Leptotrichia</taxon>
    </lineage>
</organism>
<gene>
    <name evidence="2" type="ORF">JMUB3870_2387</name>
</gene>
<dbReference type="RefSeq" id="WP_155283167.1">
    <property type="nucleotide sequence ID" value="NZ_AP019831.1"/>
</dbReference>
<proteinExistence type="predicted"/>
<evidence type="ECO:0008006" key="4">
    <source>
        <dbReference type="Google" id="ProtNLM"/>
    </source>
</evidence>
<evidence type="ECO:0000313" key="2">
    <source>
        <dbReference type="EMBL" id="BBM46250.1"/>
    </source>
</evidence>
<protein>
    <recommendedName>
        <fullName evidence="4">Outer membrane protein beta-barrel domain-containing protein</fullName>
    </recommendedName>
</protein>
<feature type="chain" id="PRO_5022109844" description="Outer membrane protein beta-barrel domain-containing protein" evidence="1">
    <location>
        <begin position="20"/>
        <end position="578"/>
    </location>
</feature>
<keyword evidence="1" id="KW-0732">Signal</keyword>
<sequence length="578" mass="65722">MKKLHILSTMMLSAATAMAQEIKINGGWDFDRAYKNDLTKHQKGTSNTNYDYKFKNGPVAGIEWLFDNQGRLELGIGTEHKFSVKSSALKDKKEIKMYEITPMYLTGKYNLVTSKSGNDLVYLIGRAGYAHAKAGRDNKKDLNDKNFRGGLYYAGGLGTQVGPVSIEALYERSNLQYDKVNLGNINRNNISTINNFKKTKDNINTIGIRIGYSIENTKNLSKKKNEVVPFDPFRTDIFAKTGDMQYTTDKIQKRKWNGGELRLNAGYNFKNRYNVQPEQFLGTEMKNNKWQSAKSDFDIKKMPVVGLEYLFDNQGVVELGLGVEQKFLDITAFFNDKEQKHVLRTYPAYATTKINLVNSKGNNLVYAVGRIGYVHGEIKEENFNRKDLRGGLYYAGGLGTELGPVSIEALYERANFKYQPKDIVNPVKTKGKIDTFGIRVGYRIGSIKNKPKIKEVRTAAYGYNDIPEEDRIDIAGNLNKTNKKISTLKKNTAKNKKYIEDEIREARAAAYTYYDIPEEDRIDIAANLKENSNKVSTLRTNAVKNNRYSEDEIKKDNNKTISEKDAIDIINNLNFDRL</sequence>
<dbReference type="EMBL" id="AP019831">
    <property type="protein sequence ID" value="BBM46250.1"/>
    <property type="molecule type" value="Genomic_DNA"/>
</dbReference>
<dbReference type="AlphaFoldDB" id="A0A510K3K9"/>
<reference evidence="2 3" key="1">
    <citation type="submission" date="2019-07" db="EMBL/GenBank/DDBJ databases">
        <title>Complete Genome Sequence of Leptotrichia trevisanii Strain JMUB3870.</title>
        <authorList>
            <person name="Watanabe S."/>
            <person name="Cui L."/>
        </authorList>
    </citation>
    <scope>NUCLEOTIDE SEQUENCE [LARGE SCALE GENOMIC DNA]</scope>
    <source>
        <strain evidence="2 3">JMUB3870</strain>
    </source>
</reference>
<feature type="signal peptide" evidence="1">
    <location>
        <begin position="1"/>
        <end position="19"/>
    </location>
</feature>